<dbReference type="InterPro" id="IPR027902">
    <property type="entry name" value="DUF4487"/>
</dbReference>
<dbReference type="Proteomes" id="UP000193648">
    <property type="component" value="Unassembled WGS sequence"/>
</dbReference>
<dbReference type="PANTHER" id="PTHR16071">
    <property type="entry name" value="CHROMOSOME 1 OPEN READING FRAME 112"/>
    <property type="match status" value="1"/>
</dbReference>
<evidence type="ECO:0000313" key="2">
    <source>
        <dbReference type="Proteomes" id="UP000193648"/>
    </source>
</evidence>
<dbReference type="Pfam" id="PF14868">
    <property type="entry name" value="DUF4487"/>
    <property type="match status" value="1"/>
</dbReference>
<accession>A0A1Y2GMG3</accession>
<dbReference type="InParanoid" id="A0A1Y2GMG3"/>
<dbReference type="RefSeq" id="XP_021881244.1">
    <property type="nucleotide sequence ID" value="XM_022027815.1"/>
</dbReference>
<dbReference type="OrthoDB" id="2330551at2759"/>
<dbReference type="AlphaFoldDB" id="A0A1Y2GMG3"/>
<sequence>MSSAMDQGKVRRAVSPALSELLDLLNTAAYSGSEDPSTVDGLVAFQKKTPLTAPDLTVAFQQCFQNLYPSTLAVKVLIVNWLSNLLKKPSPEKHAPSAVIIELSKVFAQLNLSRSETEEWMLLLISLCDLTDTCLNIVRELPEATLVEFLSSPGSISLAAIILDTGKRVFRHVDRTQIKRERSEGYTQWNQRALNLTKNFLEFIGDQVQQNVILRSHASDMTIAVCNMLLSYAEEARSEYAYLSTTFKAICALIPNCGKDRRIRLETENAVKLLCNGILGSCFDILSQCVTGLEVTPTFLKRRWTLARFYYVHLKNVSRCLFIDICGSSDGARSCRGHLRYLLFFMRSRFISSEVINKSYPEVQSEIVNFVNSVEDLVVSALFASDRIKSGDKSALIYEFSSASGPRNVLPLTQPLTDYEWGQGQLKFLLKLVSIFEEFPLDLQLQLYPIENVPTQESLLDRVVRQADAIVLREFGPPISDSDLYFRILSELVTFAYLVQPRQFVKLQIDMIGLVIGHSDLWSLVARDWWCCIADRFGQCFTMNQVRVLTELLITLPLGRASEKIGAMLSSLLPLLNEQSQLAITENLLSILEGRPDISMHTLLSSFPFGSLHCSSLDTLVNRCVDEWRAVCDLLVDERLVLDAFYTMHQYVACLASIMSCVKHRNSLAESTRHDLLSWSLEIIGGAQGLIQHVQEHERSKPFRTIEDIFSFLRSIQPLDPAVLIQVLETIISWEALPSDLRPLSRISISMFLRSCSTVKIEDETHLTHAKSYMQQLYTSLLQDTEWTVIHESVMSLIEFCVDGAPVLLVESLLQECIPEAFRDIILRLVEEERKGYNFVSMPEDFQTFWTTMGARTKLVQSQRFCTSTVSDLQAVTGARPSSYACMSAVKTVAQYLEVVNTNDEDNEFKERLWRELERIQKLAMLHKHASVRFYIP</sequence>
<organism evidence="1 2">
    <name type="scientific">Lobosporangium transversale</name>
    <dbReference type="NCBI Taxonomy" id="64571"/>
    <lineage>
        <taxon>Eukaryota</taxon>
        <taxon>Fungi</taxon>
        <taxon>Fungi incertae sedis</taxon>
        <taxon>Mucoromycota</taxon>
        <taxon>Mortierellomycotina</taxon>
        <taxon>Mortierellomycetes</taxon>
        <taxon>Mortierellales</taxon>
        <taxon>Mortierellaceae</taxon>
        <taxon>Lobosporangium</taxon>
    </lineage>
</organism>
<name>A0A1Y2GMG3_9FUNG</name>
<keyword evidence="2" id="KW-1185">Reference proteome</keyword>
<evidence type="ECO:0000313" key="1">
    <source>
        <dbReference type="EMBL" id="ORZ15496.1"/>
    </source>
</evidence>
<dbReference type="PANTHER" id="PTHR16071:SF2">
    <property type="entry name" value="FIGNL1-INTERACTING REGULATOR OF RECOMBINATION AND MITOSIS"/>
    <property type="match status" value="1"/>
</dbReference>
<dbReference type="EMBL" id="MCFF01000019">
    <property type="protein sequence ID" value="ORZ15496.1"/>
    <property type="molecule type" value="Genomic_DNA"/>
</dbReference>
<gene>
    <name evidence="1" type="ORF">BCR41DRAFT_386622</name>
</gene>
<proteinExistence type="predicted"/>
<reference evidence="1 2" key="1">
    <citation type="submission" date="2016-07" db="EMBL/GenBank/DDBJ databases">
        <title>Pervasive Adenine N6-methylation of Active Genes in Fungi.</title>
        <authorList>
            <consortium name="DOE Joint Genome Institute"/>
            <person name="Mondo S.J."/>
            <person name="Dannebaum R.O."/>
            <person name="Kuo R.C."/>
            <person name="Labutti K."/>
            <person name="Haridas S."/>
            <person name="Kuo A."/>
            <person name="Salamov A."/>
            <person name="Ahrendt S.R."/>
            <person name="Lipzen A."/>
            <person name="Sullivan W."/>
            <person name="Andreopoulos W.B."/>
            <person name="Clum A."/>
            <person name="Lindquist E."/>
            <person name="Daum C."/>
            <person name="Ramamoorthy G.K."/>
            <person name="Gryganskyi A."/>
            <person name="Culley D."/>
            <person name="Magnuson J.K."/>
            <person name="James T.Y."/>
            <person name="O'Malley M.A."/>
            <person name="Stajich J.E."/>
            <person name="Spatafora J.W."/>
            <person name="Visel A."/>
            <person name="Grigoriev I.V."/>
        </authorList>
    </citation>
    <scope>NUCLEOTIDE SEQUENCE [LARGE SCALE GENOMIC DNA]</scope>
    <source>
        <strain evidence="1 2">NRRL 3116</strain>
    </source>
</reference>
<dbReference type="GeneID" id="33569658"/>
<comment type="caution">
    <text evidence="1">The sequence shown here is derived from an EMBL/GenBank/DDBJ whole genome shotgun (WGS) entry which is preliminary data.</text>
</comment>
<protein>
    <submittedName>
        <fullName evidence="1">Uncharacterized protein</fullName>
    </submittedName>
</protein>